<sequence length="113" mass="11710">MTIKTLTPTLSVSPQVLPQQVAHLAKSGFKSIICNLPDGECGPGQPGFDQIAEAAKAAGMQSAYLPIVPGQAGPSEAAAFRDLLASLPTPIIAFCRSGNRSASLWTMSQSVRA</sequence>
<feature type="domain" description="Beta-lactamase hydrolase-like protein phosphatase-like" evidence="1">
    <location>
        <begin position="3"/>
        <end position="110"/>
    </location>
</feature>
<dbReference type="Proteomes" id="UP000826300">
    <property type="component" value="Plasmid unnamed1"/>
</dbReference>
<dbReference type="KEGG" id="nsm:JO391_20470"/>
<evidence type="ECO:0000313" key="2">
    <source>
        <dbReference type="EMBL" id="QYZ72165.1"/>
    </source>
</evidence>
<reference evidence="2" key="1">
    <citation type="submission" date="2021-02" db="EMBL/GenBank/DDBJ databases">
        <title>Rhodobacter shimadae sp. nov., an aerobic anoxygenic phototrophic bacterium isolated from a hot spring.</title>
        <authorList>
            <person name="Muramatsu S."/>
            <person name="Haruta S."/>
            <person name="Hirose S."/>
            <person name="Hanada S."/>
        </authorList>
    </citation>
    <scope>NUCLEOTIDE SEQUENCE</scope>
    <source>
        <strain evidence="2">N10</strain>
        <plasmid evidence="2">unnamed1</plasmid>
    </source>
</reference>
<dbReference type="RefSeq" id="WP_220664757.1">
    <property type="nucleotide sequence ID" value="NZ_CP069371.1"/>
</dbReference>
<gene>
    <name evidence="2" type="ORF">JO391_20470</name>
</gene>
<dbReference type="InterPro" id="IPR005939">
    <property type="entry name" value="BLH_phosphatase-like"/>
</dbReference>
<evidence type="ECO:0000259" key="1">
    <source>
        <dbReference type="Pfam" id="PF04273"/>
    </source>
</evidence>
<name>A0A8G0ZZR3_9RHOB</name>
<keyword evidence="2" id="KW-0614">Plasmid</keyword>
<protein>
    <submittedName>
        <fullName evidence="2">TIGR01244 family phosphatase</fullName>
    </submittedName>
</protein>
<dbReference type="InterPro" id="IPR029021">
    <property type="entry name" value="Prot-tyrosine_phosphatase-like"/>
</dbReference>
<dbReference type="NCBIfam" id="TIGR01244">
    <property type="entry name" value="TIGR01244 family sulfur transferase"/>
    <property type="match status" value="1"/>
</dbReference>
<dbReference type="GO" id="GO:0016787">
    <property type="term" value="F:hydrolase activity"/>
    <property type="evidence" value="ECO:0007669"/>
    <property type="project" value="InterPro"/>
</dbReference>
<accession>A0A8G0ZZR3</accession>
<dbReference type="AlphaFoldDB" id="A0A8G0ZZR3"/>
<evidence type="ECO:0000313" key="3">
    <source>
        <dbReference type="Proteomes" id="UP000826300"/>
    </source>
</evidence>
<dbReference type="Pfam" id="PF04273">
    <property type="entry name" value="BLH_phosphatase"/>
    <property type="match status" value="1"/>
</dbReference>
<dbReference type="Gene3D" id="3.90.190.10">
    <property type="entry name" value="Protein tyrosine phosphatase superfamily"/>
    <property type="match status" value="1"/>
</dbReference>
<proteinExistence type="predicted"/>
<organism evidence="2 3">
    <name type="scientific">Neotabrizicola shimadae</name>
    <dbReference type="NCBI Taxonomy" id="2807096"/>
    <lineage>
        <taxon>Bacteria</taxon>
        <taxon>Pseudomonadati</taxon>
        <taxon>Pseudomonadota</taxon>
        <taxon>Alphaproteobacteria</taxon>
        <taxon>Rhodobacterales</taxon>
        <taxon>Paracoccaceae</taxon>
        <taxon>Neotabrizicola</taxon>
    </lineage>
</organism>
<geneLocation type="plasmid" evidence="2 3">
    <name>unnamed1</name>
</geneLocation>
<keyword evidence="3" id="KW-1185">Reference proteome</keyword>
<dbReference type="EMBL" id="CP069371">
    <property type="protein sequence ID" value="QYZ72165.1"/>
    <property type="molecule type" value="Genomic_DNA"/>
</dbReference>